<dbReference type="Proteomes" id="UP001148185">
    <property type="component" value="Unassembled WGS sequence"/>
</dbReference>
<evidence type="ECO:0000313" key="1">
    <source>
        <dbReference type="EMBL" id="MDD1011298.1"/>
    </source>
</evidence>
<keyword evidence="2" id="KW-1185">Reference proteome</keyword>
<dbReference type="RefSeq" id="WP_050683006.1">
    <property type="nucleotide sequence ID" value="NZ_JAMDHA010000041.1"/>
</dbReference>
<sequence>MKRRIHFEVITCAATEADPEGDSEIACGTQADFEAEHLTNYPDHVTCKRCLKRMQAEIRPAKG</sequence>
<protein>
    <submittedName>
        <fullName evidence="1">Uncharacterized protein</fullName>
    </submittedName>
</protein>
<reference evidence="1 2" key="1">
    <citation type="submission" date="2022-05" db="EMBL/GenBank/DDBJ databases">
        <title>Novel Pseudomonas spp. Isolated from a Rainbow Trout Aquaculture Facility.</title>
        <authorList>
            <person name="Testerman T."/>
            <person name="Graf J."/>
        </authorList>
    </citation>
    <scope>NUCLEOTIDE SEQUENCE [LARGE SCALE GENOMIC DNA]</scope>
    <source>
        <strain evidence="1 2">ID1042</strain>
    </source>
</reference>
<dbReference type="AlphaFoldDB" id="A0A9X4HFH1"/>
<accession>A0A9X4HFH1</accession>
<name>A0A9X4HFH1_9PSED</name>
<gene>
    <name evidence="1" type="ORF">M5G27_27895</name>
</gene>
<organism evidence="1 2">
    <name type="scientific">Pseudomonas shahriarae</name>
    <dbReference type="NCBI Taxonomy" id="2745512"/>
    <lineage>
        <taxon>Bacteria</taxon>
        <taxon>Pseudomonadati</taxon>
        <taxon>Pseudomonadota</taxon>
        <taxon>Gammaproteobacteria</taxon>
        <taxon>Pseudomonadales</taxon>
        <taxon>Pseudomonadaceae</taxon>
        <taxon>Pseudomonas</taxon>
    </lineage>
</organism>
<dbReference type="EMBL" id="JAMDHA010000041">
    <property type="protein sequence ID" value="MDD1011298.1"/>
    <property type="molecule type" value="Genomic_DNA"/>
</dbReference>
<comment type="caution">
    <text evidence="1">The sequence shown here is derived from an EMBL/GenBank/DDBJ whole genome shotgun (WGS) entry which is preliminary data.</text>
</comment>
<evidence type="ECO:0000313" key="2">
    <source>
        <dbReference type="Proteomes" id="UP001148185"/>
    </source>
</evidence>
<proteinExistence type="predicted"/>